<name>A0A1W0WJB0_HYPEX</name>
<feature type="chain" id="PRO_5013048665" description="Receptor ligand binding region domain-containing protein" evidence="6">
    <location>
        <begin position="17"/>
        <end position="554"/>
    </location>
</feature>
<comment type="caution">
    <text evidence="8">The sequence shown here is derived from an EMBL/GenBank/DDBJ whole genome shotgun (WGS) entry which is preliminary data.</text>
</comment>
<evidence type="ECO:0000256" key="3">
    <source>
        <dbReference type="ARBA" id="ARBA00022989"/>
    </source>
</evidence>
<dbReference type="GO" id="GO:0016020">
    <property type="term" value="C:membrane"/>
    <property type="evidence" value="ECO:0007669"/>
    <property type="project" value="UniProtKB-SubCell"/>
</dbReference>
<organism evidence="8 9">
    <name type="scientific">Hypsibius exemplaris</name>
    <name type="common">Freshwater tardigrade</name>
    <dbReference type="NCBI Taxonomy" id="2072580"/>
    <lineage>
        <taxon>Eukaryota</taxon>
        <taxon>Metazoa</taxon>
        <taxon>Ecdysozoa</taxon>
        <taxon>Tardigrada</taxon>
        <taxon>Eutardigrada</taxon>
        <taxon>Parachela</taxon>
        <taxon>Hypsibioidea</taxon>
        <taxon>Hypsibiidae</taxon>
        <taxon>Hypsibius</taxon>
    </lineage>
</organism>
<evidence type="ECO:0000256" key="6">
    <source>
        <dbReference type="SAM" id="SignalP"/>
    </source>
</evidence>
<dbReference type="PANTHER" id="PTHR44755">
    <property type="entry name" value="NATRIURETIC PEPTIDE RECEPTOR 3-RELATED"/>
    <property type="match status" value="1"/>
</dbReference>
<reference evidence="9" key="1">
    <citation type="submission" date="2017-01" db="EMBL/GenBank/DDBJ databases">
        <title>Comparative genomics of anhydrobiosis in the tardigrade Hypsibius dujardini.</title>
        <authorList>
            <person name="Yoshida Y."/>
            <person name="Koutsovoulos G."/>
            <person name="Laetsch D."/>
            <person name="Stevens L."/>
            <person name="Kumar S."/>
            <person name="Horikawa D."/>
            <person name="Ishino K."/>
            <person name="Komine S."/>
            <person name="Tomita M."/>
            <person name="Blaxter M."/>
            <person name="Arakawa K."/>
        </authorList>
    </citation>
    <scope>NUCLEOTIDE SEQUENCE [LARGE SCALE GENOMIC DNA]</scope>
    <source>
        <strain evidence="9">Z151</strain>
    </source>
</reference>
<dbReference type="Proteomes" id="UP000192578">
    <property type="component" value="Unassembled WGS sequence"/>
</dbReference>
<evidence type="ECO:0000256" key="1">
    <source>
        <dbReference type="ARBA" id="ARBA00004370"/>
    </source>
</evidence>
<protein>
    <recommendedName>
        <fullName evidence="7">Receptor ligand binding region domain-containing protein</fullName>
    </recommendedName>
</protein>
<evidence type="ECO:0000256" key="4">
    <source>
        <dbReference type="ARBA" id="ARBA00023136"/>
    </source>
</evidence>
<dbReference type="InterPro" id="IPR028082">
    <property type="entry name" value="Peripla_BP_I"/>
</dbReference>
<evidence type="ECO:0000313" key="9">
    <source>
        <dbReference type="Proteomes" id="UP000192578"/>
    </source>
</evidence>
<dbReference type="GO" id="GO:0038023">
    <property type="term" value="F:signaling receptor activity"/>
    <property type="evidence" value="ECO:0007669"/>
    <property type="project" value="TreeGrafter"/>
</dbReference>
<feature type="signal peptide" evidence="6">
    <location>
        <begin position="1"/>
        <end position="16"/>
    </location>
</feature>
<accession>A0A1W0WJB0</accession>
<dbReference type="GO" id="GO:0017046">
    <property type="term" value="F:peptide hormone binding"/>
    <property type="evidence" value="ECO:0007669"/>
    <property type="project" value="TreeGrafter"/>
</dbReference>
<keyword evidence="9" id="KW-1185">Reference proteome</keyword>
<evidence type="ECO:0000256" key="2">
    <source>
        <dbReference type="ARBA" id="ARBA00022692"/>
    </source>
</evidence>
<dbReference type="SUPFAM" id="SSF53822">
    <property type="entry name" value="Periplasmic binding protein-like I"/>
    <property type="match status" value="1"/>
</dbReference>
<dbReference type="InterPro" id="IPR001828">
    <property type="entry name" value="ANF_lig-bd_rcpt"/>
</dbReference>
<dbReference type="EMBL" id="MTYJ01000091">
    <property type="protein sequence ID" value="OQV15259.1"/>
    <property type="molecule type" value="Genomic_DNA"/>
</dbReference>
<dbReference type="AlphaFoldDB" id="A0A1W0WJB0"/>
<feature type="domain" description="Receptor ligand binding region" evidence="7">
    <location>
        <begin position="178"/>
        <end position="417"/>
    </location>
</feature>
<dbReference type="Pfam" id="PF01094">
    <property type="entry name" value="ANF_receptor"/>
    <property type="match status" value="1"/>
</dbReference>
<gene>
    <name evidence="8" type="ORF">BV898_10494</name>
</gene>
<evidence type="ECO:0000259" key="7">
    <source>
        <dbReference type="Pfam" id="PF01094"/>
    </source>
</evidence>
<keyword evidence="6" id="KW-0732">Signal</keyword>
<keyword evidence="2 5" id="KW-0812">Transmembrane</keyword>
<dbReference type="InterPro" id="IPR052612">
    <property type="entry name" value="ANP_Clearance_Receptor"/>
</dbReference>
<proteinExistence type="predicted"/>
<keyword evidence="3 5" id="KW-1133">Transmembrane helix</keyword>
<comment type="subcellular location">
    <subcellularLocation>
        <location evidence="1">Membrane</location>
    </subcellularLocation>
</comment>
<sequence length="554" mass="62015">MFFWLLSGYLAKLSYGHAVVGTVQQPAAEIVVVAFGSPVTVGLGALSRSTVVWEMAVADLAQKYGDALNISYIFVPAVTCLAVCEKGEDVLSGWYYTLQRPGRVLVFLNNGADLATPGGYRSRYPSLPDCNANDISLYMLSAQWNVLAVNSLTSIEIDRTILPTTLSLGFLRTPSYVRLCQNLLTMYNWTSMFILLDKGSVPINTFVASALAERLNNSGRVTFVLRTVLSNANTTFRDNLIELRSFSRILFFFGHAAKLRQLLVTASSMNMTNGQYVYVAMEALPNFIGYGKMSWRYSDKNDQVARVAFRSLLVLQPDISSFKTTNSSFRLANEFRSRSMASVNINYTNADHPSEIVITTYDAVMLLGKVLHEAWRSQEDLTDSRNLIQRFLNQTFDMDSESIFIDSNGVRADNLVVAHYNSLTDQREPFLLQPANAADELNVIRSLEDWPSLKWPPSSSPGCEDGDADKCRVAGLNSLKYVIPVVLLATCGTLLLVIKCAIRSQNKRNLELNGWPWWMKDPNDLVSFMPNRVLMSSWLDRQPSVYKNASTRMR</sequence>
<feature type="transmembrane region" description="Helical" evidence="5">
    <location>
        <begin position="481"/>
        <end position="502"/>
    </location>
</feature>
<evidence type="ECO:0000313" key="8">
    <source>
        <dbReference type="EMBL" id="OQV15259.1"/>
    </source>
</evidence>
<dbReference type="PANTHER" id="PTHR44755:SF8">
    <property type="entry name" value="RECEPTOR LIGAND BINDING REGION DOMAIN-CONTAINING PROTEIN"/>
    <property type="match status" value="1"/>
</dbReference>
<evidence type="ECO:0000256" key="5">
    <source>
        <dbReference type="SAM" id="Phobius"/>
    </source>
</evidence>
<dbReference type="Gene3D" id="3.40.50.2300">
    <property type="match status" value="1"/>
</dbReference>
<keyword evidence="4 5" id="KW-0472">Membrane</keyword>
<dbReference type="GO" id="GO:0007165">
    <property type="term" value="P:signal transduction"/>
    <property type="evidence" value="ECO:0007669"/>
    <property type="project" value="TreeGrafter"/>
</dbReference>